<gene>
    <name evidence="2" type="ORF">L613_003800000110</name>
</gene>
<reference evidence="2 3" key="1">
    <citation type="submission" date="2019-07" db="EMBL/GenBank/DDBJ databases">
        <title>Genome sequencing of lignin-degrading bacterial isolates.</title>
        <authorList>
            <person name="Gladden J."/>
        </authorList>
    </citation>
    <scope>NUCLEOTIDE SEQUENCE [LARGE SCALE GENOMIC DNA]</scope>
    <source>
        <strain evidence="2 3">J19</strain>
    </source>
</reference>
<keyword evidence="3" id="KW-1185">Reference proteome</keyword>
<protein>
    <recommendedName>
        <fullName evidence="4">Phasin protein</fullName>
    </recommendedName>
</protein>
<feature type="region of interest" description="Disordered" evidence="1">
    <location>
        <begin position="148"/>
        <end position="194"/>
    </location>
</feature>
<evidence type="ECO:0000313" key="3">
    <source>
        <dbReference type="Proteomes" id="UP000321583"/>
    </source>
</evidence>
<accession>A0A562DIR2</accession>
<evidence type="ECO:0008006" key="4">
    <source>
        <dbReference type="Google" id="ProtNLM"/>
    </source>
</evidence>
<evidence type="ECO:0000313" key="2">
    <source>
        <dbReference type="EMBL" id="TWH09424.1"/>
    </source>
</evidence>
<dbReference type="EMBL" id="VLJS01000067">
    <property type="protein sequence ID" value="TWH09424.1"/>
    <property type="molecule type" value="Genomic_DNA"/>
</dbReference>
<sequence>MKAQTALPQALYRTNLQLQARLAALLQDTARQWLDFWQRLVEEGVLESDAGLQALGRHDWQALAALPADAFWRQVQQRFGDQQAAAQVAVAVQAAFARGLQDAMRDWRRDTAAALDEAGLGFPANNPMWGALFQGWDAIPPGLVASAATAEASKPSAPRARAPKPAPRPRPASPRGAKPRRAGKPRAPEAAPRP</sequence>
<dbReference type="Proteomes" id="UP000321583">
    <property type="component" value="Unassembled WGS sequence"/>
</dbReference>
<evidence type="ECO:0000256" key="1">
    <source>
        <dbReference type="SAM" id="MobiDB-lite"/>
    </source>
</evidence>
<comment type="caution">
    <text evidence="2">The sequence shown here is derived from an EMBL/GenBank/DDBJ whole genome shotgun (WGS) entry which is preliminary data.</text>
</comment>
<dbReference type="AlphaFoldDB" id="A0A562DIR2"/>
<organism evidence="2 3">
    <name type="scientific">Pseudoxanthomonas taiwanensis J19</name>
    <dbReference type="NCBI Taxonomy" id="935569"/>
    <lineage>
        <taxon>Bacteria</taxon>
        <taxon>Pseudomonadati</taxon>
        <taxon>Pseudomonadota</taxon>
        <taxon>Gammaproteobacteria</taxon>
        <taxon>Lysobacterales</taxon>
        <taxon>Lysobacteraceae</taxon>
        <taxon>Pseudoxanthomonas</taxon>
    </lineage>
</organism>
<name>A0A562DIR2_9GAMM</name>
<dbReference type="RefSeq" id="WP_028915498.1">
    <property type="nucleotide sequence ID" value="NZ_VLJS01000067.1"/>
</dbReference>
<proteinExistence type="predicted"/>